<dbReference type="InterPro" id="IPR007111">
    <property type="entry name" value="NACHT_NTPase"/>
</dbReference>
<feature type="repeat" description="ANK" evidence="2">
    <location>
        <begin position="1571"/>
        <end position="1608"/>
    </location>
</feature>
<evidence type="ECO:0000256" key="1">
    <source>
        <dbReference type="ARBA" id="ARBA00022737"/>
    </source>
</evidence>
<keyword evidence="5" id="KW-1185">Reference proteome</keyword>
<dbReference type="Pfam" id="PF12796">
    <property type="entry name" value="Ank_2"/>
    <property type="match status" value="2"/>
</dbReference>
<protein>
    <recommendedName>
        <fullName evidence="3">NACHT domain-containing protein</fullName>
    </recommendedName>
</protein>
<dbReference type="SUPFAM" id="SSF48403">
    <property type="entry name" value="Ankyrin repeat"/>
    <property type="match status" value="4"/>
</dbReference>
<feature type="domain" description="NACHT" evidence="3">
    <location>
        <begin position="86"/>
        <end position="229"/>
    </location>
</feature>
<keyword evidence="2" id="KW-0040">ANK repeat</keyword>
<dbReference type="Proteomes" id="UP000605986">
    <property type="component" value="Unassembled WGS sequence"/>
</dbReference>
<name>A0A8H4KEJ2_9HYPO</name>
<sequence>MLLDELDAPLDDVVIGRLAIADYNESNILPHDDVTLTRLQAWIKPTEYVGDGSEFNKHVSSHLKGTSRWLFDSPIFKQWHGGHDNGILWIQGVPGTGKSVLAAKLIDHLSSEQCPVLYFFFRHTIQSNHRPEAALRDWISQILPFSPPLQLMLKNLTSEAVNIDSMDNLSTAKLWHLFRLALRHIPKAYCIVDALDEMDHDAIEQFLQLLDQLGNIHPDRVKLVVTSRPIATIEKMVRNVRMLDIRLGKEKVNPDISKYLQYRLHHSIMPSESHKTIISELLNKADGLFLYAKLAIDTISRLEVQSEEDIMQALAKMPVDLSVMYSDILREHMERTNLSEGLYILILQLVTHATRPLRLLEIADCIKVTRPHFGGDTGIIKTLIRTSCGPLLEVLPDETVRVVHHSFTEYLFEVTRLSHDQDIPVFEAGPIHNLVALLCLSYLQAGCLDSVEVPEHIFGYMSAVVQQKDPAPFMTYAANNWHLHIKKAVAWGFPQNEANEKLFSLLMTPEYTTRLAFLGGKTYWKGVSRGQNMTIEAEALHFAIHLDLTSFAESLLNRDSGDAAKYAGTEDNDPPLHQAVVKGNLEIVRFLIKHGAKPSHYDLEGNTPLHLALRCTFKNKQTRLDIVQHLLEAGADPWRDLGKNHKVDDITLGGREPHPPIAKVFGSFDETIAKLFLPYLKSEETAQKAFSWVIASSKDLNVIRLILDLGLIDINSRVQGKTLLFSACRQLDSKTVSVLLQAGADPNLPSDEDRFLGLGHYPDVKEGPNVLHALAAACWNPQSDAYEDAMKECFRFVLAAGANGRCIISFLLLRTRTDGTTVNHVDWGQQTPLHQATTPLIAQLLLDAGANPLAMDCGGEMPIHVVHSLEVMEVLLSKVNINTKDRAGRTILLNAFKGCCFQKPMNEEQRMETLSRLLDLGPDVGVVDNDGNGALHYLVEKGRQSKSDGRQLLERLIKGGADPNLRNKKGQMALQKMGWISGDLMEWLKMYLELTSVDINAVDNEGRTLLFQAMDQNGGSVVDERNGKEFMALMVDAGARFNVTDQRGRTLLHAAVRHCRSDSDLSMLHFIVEQGVDSQQTDNQGNTLWHEAMPQFATWRVSTQTFLGITALGVDPRKANNQGRAPLHVMCEYDQWAMKDRNYSKEEDQTVLFDYMLQQCHQDINCVDHDGVAPIHHLSTFSADLTGRLLEVGADPTLTTHEGLNVFHLAARCRQSNTIGLLLNWFKEKTNAKELRRVVNARDKLQRTPLYYACASGRYQSVELLINAGAVVQLEMYDGSALNGCADFEEDLKNWERLNPYSHKSDCGATLIDDTVRLKPKQIRNWTFKKERLEDILDLLVENEISQSCAVIDEAIATATRRQHDYTVECLMRTRERWGVQEPLMCAAEAQPCLERRRMPETESLRRREVFCEIEILLRLKLYNAVCPHIEKRSPKPKPEELYRVLAEVARTGHTRLLDMLLTPETVLGLEKNQDLNGNKVFQNPCQGLTTLLLAACESEEPNLSAIQLLVKKGAKPDGTVFTDEQCFAEKVHTTPLNSIVKGGQHHWWHINQALPYMLQQNVDLEVRDSKGLTPLNESLENMDKPLWHIKATEMLLQAGADPSSVDNAGKSCLARAVAHKAAKEMLLRYGATYDGAALAAAILTKDVGMVQMMLSSGTDPNTRKIGCEEPYTMSKDGRSFYFGREDPSAQEELYPLDLLINVVSRRTNEVDYMRIAEILLDHGADPNGRYPQTTVVHRILERKSSSDSRSTSGRSRYLDIVLRHPRLDVNLQDTAGVSLFQVALKMSDVEAARILIERGADVYARDTSGRNVLHLSLDHHRHMRDDFSMSPEFLKSLVALAPDLLHQTDNEGRTPLHCAADGRGDSAEEVEMLLNAGADVCSQAENGDTPLHLLFKGTWYLVAHEARTVLDESTDRVLDLFLSKRADINARNKAGETPVFNYFREGTVEAGSEAYIKKRKRNAGGYFGQVEGVVANEAILWQLMELLGVKWTVENAKGQSLLHVVAGNDSKCGRGETQSRRLRRFQFLMEKGLDALEEDVEHRTALDVAAANEAEDILALFKAEQF</sequence>
<evidence type="ECO:0000313" key="5">
    <source>
        <dbReference type="Proteomes" id="UP000605986"/>
    </source>
</evidence>
<dbReference type="InterPro" id="IPR056884">
    <property type="entry name" value="NPHP3-like_N"/>
</dbReference>
<dbReference type="Pfam" id="PF24883">
    <property type="entry name" value="NPHP3_N"/>
    <property type="match status" value="1"/>
</dbReference>
<organism evidence="4 5">
    <name type="scientific">Fusarium austroafricanum</name>
    <dbReference type="NCBI Taxonomy" id="2364996"/>
    <lineage>
        <taxon>Eukaryota</taxon>
        <taxon>Fungi</taxon>
        <taxon>Dikarya</taxon>
        <taxon>Ascomycota</taxon>
        <taxon>Pezizomycotina</taxon>
        <taxon>Sordariomycetes</taxon>
        <taxon>Hypocreomycetidae</taxon>
        <taxon>Hypocreales</taxon>
        <taxon>Nectriaceae</taxon>
        <taxon>Fusarium</taxon>
        <taxon>Fusarium concolor species complex</taxon>
    </lineage>
</organism>
<dbReference type="Gene3D" id="3.40.50.300">
    <property type="entry name" value="P-loop containing nucleotide triphosphate hydrolases"/>
    <property type="match status" value="1"/>
</dbReference>
<dbReference type="SUPFAM" id="SSF52540">
    <property type="entry name" value="P-loop containing nucleoside triphosphate hydrolases"/>
    <property type="match status" value="1"/>
</dbReference>
<evidence type="ECO:0000259" key="3">
    <source>
        <dbReference type="PROSITE" id="PS50837"/>
    </source>
</evidence>
<dbReference type="InterPro" id="IPR027417">
    <property type="entry name" value="P-loop_NTPase"/>
</dbReference>
<feature type="repeat" description="ANK" evidence="2">
    <location>
        <begin position="1245"/>
        <end position="1277"/>
    </location>
</feature>
<feature type="repeat" description="ANK" evidence="2">
    <location>
        <begin position="571"/>
        <end position="603"/>
    </location>
</feature>
<dbReference type="PANTHER" id="PTHR24118:SF99">
    <property type="entry name" value="POTE ANKYRIN DOMAIN FAMILY MEMBER 3C-RELATED"/>
    <property type="match status" value="1"/>
</dbReference>
<dbReference type="PROSITE" id="PS50837">
    <property type="entry name" value="NACHT"/>
    <property type="match status" value="1"/>
</dbReference>
<dbReference type="PROSITE" id="PS50088">
    <property type="entry name" value="ANK_REPEAT"/>
    <property type="match status" value="9"/>
</dbReference>
<evidence type="ECO:0000256" key="2">
    <source>
        <dbReference type="PROSITE-ProRule" id="PRU00023"/>
    </source>
</evidence>
<dbReference type="PANTHER" id="PTHR24118">
    <property type="entry name" value="POTE ANKYRIN DOMAIN"/>
    <property type="match status" value="1"/>
</dbReference>
<dbReference type="EMBL" id="JAADJG010000374">
    <property type="protein sequence ID" value="KAF4447823.1"/>
    <property type="molecule type" value="Genomic_DNA"/>
</dbReference>
<feature type="repeat" description="ANK" evidence="2">
    <location>
        <begin position="1776"/>
        <end position="1808"/>
    </location>
</feature>
<feature type="repeat" description="ANK" evidence="2">
    <location>
        <begin position="604"/>
        <end position="636"/>
    </location>
</feature>
<feature type="repeat" description="ANK" evidence="2">
    <location>
        <begin position="930"/>
        <end position="968"/>
    </location>
</feature>
<dbReference type="PROSITE" id="PS50297">
    <property type="entry name" value="ANK_REP_REGION"/>
    <property type="match status" value="6"/>
</dbReference>
<dbReference type="OrthoDB" id="21416at2759"/>
<feature type="repeat" description="ANK" evidence="2">
    <location>
        <begin position="1047"/>
        <end position="1083"/>
    </location>
</feature>
<dbReference type="InterPro" id="IPR002110">
    <property type="entry name" value="Ankyrin_rpt"/>
</dbReference>
<proteinExistence type="predicted"/>
<feature type="repeat" description="ANK" evidence="2">
    <location>
        <begin position="719"/>
        <end position="751"/>
    </location>
</feature>
<dbReference type="InterPro" id="IPR036770">
    <property type="entry name" value="Ankyrin_rpt-contain_sf"/>
</dbReference>
<reference evidence="4" key="1">
    <citation type="submission" date="2020-01" db="EMBL/GenBank/DDBJ databases">
        <title>Identification and distribution of gene clusters putatively required for synthesis of sphingolipid metabolism inhibitors in phylogenetically diverse species of the filamentous fungus Fusarium.</title>
        <authorList>
            <person name="Kim H.-S."/>
            <person name="Busman M."/>
            <person name="Brown D.W."/>
            <person name="Divon H."/>
            <person name="Uhlig S."/>
            <person name="Proctor R.H."/>
        </authorList>
    </citation>
    <scope>NUCLEOTIDE SEQUENCE</scope>
    <source>
        <strain evidence="4">NRRL 53441</strain>
    </source>
</reference>
<feature type="repeat" description="ANK" evidence="2">
    <location>
        <begin position="1852"/>
        <end position="1886"/>
    </location>
</feature>
<comment type="caution">
    <text evidence="4">The sequence shown here is derived from an EMBL/GenBank/DDBJ whole genome shotgun (WGS) entry which is preliminary data.</text>
</comment>
<keyword evidence="1" id="KW-0677">Repeat</keyword>
<accession>A0A8H4KEJ2</accession>
<gene>
    <name evidence="4" type="ORF">F53441_8689</name>
</gene>
<evidence type="ECO:0000313" key="4">
    <source>
        <dbReference type="EMBL" id="KAF4447823.1"/>
    </source>
</evidence>
<dbReference type="Gene3D" id="1.25.40.20">
    <property type="entry name" value="Ankyrin repeat-containing domain"/>
    <property type="match status" value="7"/>
</dbReference>
<dbReference type="Pfam" id="PF00023">
    <property type="entry name" value="Ank"/>
    <property type="match status" value="1"/>
</dbReference>
<dbReference type="SMART" id="SM00248">
    <property type="entry name" value="ANK"/>
    <property type="match status" value="20"/>
</dbReference>